<dbReference type="InterPro" id="IPR011576">
    <property type="entry name" value="Pyridox_Oxase_N"/>
</dbReference>
<dbReference type="InterPro" id="IPR052019">
    <property type="entry name" value="F420H2_bilvrd_red/Heme_oxyg"/>
</dbReference>
<dbReference type="Pfam" id="PF01243">
    <property type="entry name" value="PNPOx_N"/>
    <property type="match status" value="1"/>
</dbReference>
<evidence type="ECO:0000259" key="2">
    <source>
        <dbReference type="Pfam" id="PF01243"/>
    </source>
</evidence>
<dbReference type="AlphaFoldDB" id="A0A919KSR0"/>
<dbReference type="Gene3D" id="2.30.110.10">
    <property type="entry name" value="Electron Transport, Fmn-binding Protein, Chain A"/>
    <property type="match status" value="1"/>
</dbReference>
<comment type="caution">
    <text evidence="3">The sequence shown here is derived from an EMBL/GenBank/DDBJ whole genome shotgun (WGS) entry which is preliminary data.</text>
</comment>
<accession>A0A919KSR0</accession>
<dbReference type="PANTHER" id="PTHR35176:SF6">
    <property type="entry name" value="HEME OXYGENASE HI_0854-RELATED"/>
    <property type="match status" value="1"/>
</dbReference>
<dbReference type="SUPFAM" id="SSF50475">
    <property type="entry name" value="FMN-binding split barrel"/>
    <property type="match status" value="1"/>
</dbReference>
<evidence type="ECO:0000313" key="3">
    <source>
        <dbReference type="EMBL" id="GHH71113.1"/>
    </source>
</evidence>
<feature type="domain" description="Pyridoxamine 5'-phosphate oxidase N-terminal" evidence="2">
    <location>
        <begin position="23"/>
        <end position="144"/>
    </location>
</feature>
<dbReference type="NCBIfam" id="TIGR03618">
    <property type="entry name" value="Rv1155_F420"/>
    <property type="match status" value="1"/>
</dbReference>
<dbReference type="PANTHER" id="PTHR35176">
    <property type="entry name" value="HEME OXYGENASE HI_0854-RELATED"/>
    <property type="match status" value="1"/>
</dbReference>
<proteinExistence type="predicted"/>
<dbReference type="GO" id="GO:0005829">
    <property type="term" value="C:cytosol"/>
    <property type="evidence" value="ECO:0007669"/>
    <property type="project" value="TreeGrafter"/>
</dbReference>
<dbReference type="Proteomes" id="UP000617734">
    <property type="component" value="Unassembled WGS sequence"/>
</dbReference>
<name>A0A919KSR0_9ACTN</name>
<protein>
    <submittedName>
        <fullName evidence="3">PPOX class F420-dependent enzyme</fullName>
    </submittedName>
</protein>
<reference evidence="3" key="2">
    <citation type="submission" date="2020-09" db="EMBL/GenBank/DDBJ databases">
        <authorList>
            <person name="Sun Q."/>
            <person name="Ohkuma M."/>
        </authorList>
    </citation>
    <scope>NUCLEOTIDE SEQUENCE</scope>
    <source>
        <strain evidence="3">JCM 4646</strain>
    </source>
</reference>
<dbReference type="InterPro" id="IPR012349">
    <property type="entry name" value="Split_barrel_FMN-bd"/>
</dbReference>
<evidence type="ECO:0000313" key="4">
    <source>
        <dbReference type="Proteomes" id="UP000617734"/>
    </source>
</evidence>
<dbReference type="InterPro" id="IPR019920">
    <property type="entry name" value="F420-binding_dom_put"/>
</dbReference>
<evidence type="ECO:0000256" key="1">
    <source>
        <dbReference type="ARBA" id="ARBA00023002"/>
    </source>
</evidence>
<dbReference type="GO" id="GO:0016627">
    <property type="term" value="F:oxidoreductase activity, acting on the CH-CH group of donors"/>
    <property type="evidence" value="ECO:0007669"/>
    <property type="project" value="TreeGrafter"/>
</dbReference>
<dbReference type="GO" id="GO:0070967">
    <property type="term" value="F:coenzyme F420 binding"/>
    <property type="evidence" value="ECO:0007669"/>
    <property type="project" value="TreeGrafter"/>
</dbReference>
<reference evidence="3" key="1">
    <citation type="journal article" date="2014" name="Int. J. Syst. Evol. Microbiol.">
        <title>Complete genome sequence of Corynebacterium casei LMG S-19264T (=DSM 44701T), isolated from a smear-ripened cheese.</title>
        <authorList>
            <consortium name="US DOE Joint Genome Institute (JGI-PGF)"/>
            <person name="Walter F."/>
            <person name="Albersmeier A."/>
            <person name="Kalinowski J."/>
            <person name="Ruckert C."/>
        </authorList>
    </citation>
    <scope>NUCLEOTIDE SEQUENCE</scope>
    <source>
        <strain evidence="3">JCM 4646</strain>
    </source>
</reference>
<gene>
    <name evidence="3" type="ORF">GCM10018781_31780</name>
</gene>
<dbReference type="EMBL" id="BNBO01000015">
    <property type="protein sequence ID" value="GHH71113.1"/>
    <property type="molecule type" value="Genomic_DNA"/>
</dbReference>
<keyword evidence="1" id="KW-0560">Oxidoreductase</keyword>
<sequence>MGRERGAGRTVAEARARVAAVALDEATRRLLDGRNVATLATLNPDGGPQTSVVWVMRDGDTVVLSTTAGRQKARNLLKDPRVSLTLFDSANPYATVEIRGVAELREDPRRELPRVLSHKYLGVDPPAEGDEVVRLAVRVTPSRVITFSA</sequence>
<keyword evidence="4" id="KW-1185">Reference proteome</keyword>
<organism evidence="3 4">
    <name type="scientific">Kitasatospora indigofera</name>
    <dbReference type="NCBI Taxonomy" id="67307"/>
    <lineage>
        <taxon>Bacteria</taxon>
        <taxon>Bacillati</taxon>
        <taxon>Actinomycetota</taxon>
        <taxon>Actinomycetes</taxon>
        <taxon>Kitasatosporales</taxon>
        <taxon>Streptomycetaceae</taxon>
        <taxon>Kitasatospora</taxon>
    </lineage>
</organism>